<gene>
    <name evidence="2" type="ORF">DES52_103247</name>
</gene>
<protein>
    <submittedName>
        <fullName evidence="2">Uncharacterized protein DUF1795</fullName>
    </submittedName>
</protein>
<organism evidence="2 3">
    <name type="scientific">Deinococcus yavapaiensis KR-236</name>
    <dbReference type="NCBI Taxonomy" id="694435"/>
    <lineage>
        <taxon>Bacteria</taxon>
        <taxon>Thermotogati</taxon>
        <taxon>Deinococcota</taxon>
        <taxon>Deinococci</taxon>
        <taxon>Deinococcales</taxon>
        <taxon>Deinococcaceae</taxon>
        <taxon>Deinococcus</taxon>
    </lineage>
</organism>
<dbReference type="InterPro" id="IPR016123">
    <property type="entry name" value="Mog1/PsbP_a/b/a-sand"/>
</dbReference>
<name>A0A318SDH0_9DEIO</name>
<keyword evidence="1" id="KW-0732">Signal</keyword>
<proteinExistence type="predicted"/>
<dbReference type="RefSeq" id="WP_110885750.1">
    <property type="nucleotide sequence ID" value="NZ_QJSX01000003.1"/>
</dbReference>
<dbReference type="Gene3D" id="3.40.1000.10">
    <property type="entry name" value="Mog1/PsbP, alpha/beta/alpha sandwich"/>
    <property type="match status" value="1"/>
</dbReference>
<dbReference type="Proteomes" id="UP000248326">
    <property type="component" value="Unassembled WGS sequence"/>
</dbReference>
<dbReference type="EMBL" id="QJSX01000003">
    <property type="protein sequence ID" value="PYE55414.1"/>
    <property type="molecule type" value="Genomic_DNA"/>
</dbReference>
<reference evidence="2 3" key="1">
    <citation type="submission" date="2018-06" db="EMBL/GenBank/DDBJ databases">
        <title>Genomic Encyclopedia of Type Strains, Phase IV (KMG-IV): sequencing the most valuable type-strain genomes for metagenomic binning, comparative biology and taxonomic classification.</title>
        <authorList>
            <person name="Goeker M."/>
        </authorList>
    </citation>
    <scope>NUCLEOTIDE SEQUENCE [LARGE SCALE GENOMIC DNA]</scope>
    <source>
        <strain evidence="2 3">DSM 18048</strain>
    </source>
</reference>
<accession>A0A318SDH0</accession>
<sequence length="165" mass="17159">MNKLSMTALALLLAGAAHAKTFSHPTNGYTLSYPDAWSAQANFAGTDLTIAVPSAAGAPSQISVVTQALPDGMNLAAYAAATAESLPRMLQRFTLTSDKTLKVNGVLARDFVFGGHRNGRAMYGHVLLIVKGSVGYTVSYLGAAPKDAAAKKAIDAVLASFKTTR</sequence>
<comment type="caution">
    <text evidence="2">The sequence shown here is derived from an EMBL/GenBank/DDBJ whole genome shotgun (WGS) entry which is preliminary data.</text>
</comment>
<evidence type="ECO:0000256" key="1">
    <source>
        <dbReference type="SAM" id="SignalP"/>
    </source>
</evidence>
<dbReference type="SUPFAM" id="SSF55724">
    <property type="entry name" value="Mog1p/PsbP-like"/>
    <property type="match status" value="1"/>
</dbReference>
<dbReference type="AlphaFoldDB" id="A0A318SDH0"/>
<keyword evidence="3" id="KW-1185">Reference proteome</keyword>
<feature type="chain" id="PRO_5016372300" evidence="1">
    <location>
        <begin position="20"/>
        <end position="165"/>
    </location>
</feature>
<evidence type="ECO:0000313" key="2">
    <source>
        <dbReference type="EMBL" id="PYE55414.1"/>
    </source>
</evidence>
<evidence type="ECO:0000313" key="3">
    <source>
        <dbReference type="Proteomes" id="UP000248326"/>
    </source>
</evidence>
<feature type="signal peptide" evidence="1">
    <location>
        <begin position="1"/>
        <end position="19"/>
    </location>
</feature>